<organism evidence="4 5">
    <name type="scientific">Umbra pygmaea</name>
    <name type="common">Eastern mudminnow</name>
    <dbReference type="NCBI Taxonomy" id="75934"/>
    <lineage>
        <taxon>Eukaryota</taxon>
        <taxon>Metazoa</taxon>
        <taxon>Chordata</taxon>
        <taxon>Craniata</taxon>
        <taxon>Vertebrata</taxon>
        <taxon>Euteleostomi</taxon>
        <taxon>Actinopterygii</taxon>
        <taxon>Neopterygii</taxon>
        <taxon>Teleostei</taxon>
        <taxon>Protacanthopterygii</taxon>
        <taxon>Esociformes</taxon>
        <taxon>Umbridae</taxon>
        <taxon>Umbra</taxon>
    </lineage>
</organism>
<dbReference type="EMBL" id="JAGEUA010000002">
    <property type="protein sequence ID" value="KAL1007222.1"/>
    <property type="molecule type" value="Genomic_DNA"/>
</dbReference>
<evidence type="ECO:0000256" key="2">
    <source>
        <dbReference type="ARBA" id="ARBA00022737"/>
    </source>
</evidence>
<comment type="caution">
    <text evidence="4">The sequence shown here is derived from an EMBL/GenBank/DDBJ whole genome shotgun (WGS) entry which is preliminary data.</text>
</comment>
<evidence type="ECO:0000256" key="1">
    <source>
        <dbReference type="ARBA" id="ARBA00022441"/>
    </source>
</evidence>
<name>A0ABD0XH64_UMBPY</name>
<dbReference type="AlphaFoldDB" id="A0ABD0XH64"/>
<evidence type="ECO:0000313" key="5">
    <source>
        <dbReference type="Proteomes" id="UP001557470"/>
    </source>
</evidence>
<gene>
    <name evidence="4" type="ORF">UPYG_G00083640</name>
</gene>
<reference evidence="4 5" key="1">
    <citation type="submission" date="2024-06" db="EMBL/GenBank/DDBJ databases">
        <authorList>
            <person name="Pan Q."/>
            <person name="Wen M."/>
            <person name="Jouanno E."/>
            <person name="Zahm M."/>
            <person name="Klopp C."/>
            <person name="Cabau C."/>
            <person name="Louis A."/>
            <person name="Berthelot C."/>
            <person name="Parey E."/>
            <person name="Roest Crollius H."/>
            <person name="Montfort J."/>
            <person name="Robinson-Rechavi M."/>
            <person name="Bouchez O."/>
            <person name="Lampietro C."/>
            <person name="Lopez Roques C."/>
            <person name="Donnadieu C."/>
            <person name="Postlethwait J."/>
            <person name="Bobe J."/>
            <person name="Verreycken H."/>
            <person name="Guiguen Y."/>
        </authorList>
    </citation>
    <scope>NUCLEOTIDE SEQUENCE [LARGE SCALE GENOMIC DNA]</scope>
    <source>
        <strain evidence="4">Up_M1</strain>
        <tissue evidence="4">Testis</tissue>
    </source>
</reference>
<dbReference type="Gene3D" id="1.25.40.420">
    <property type="match status" value="1"/>
</dbReference>
<dbReference type="Gene3D" id="3.30.710.10">
    <property type="entry name" value="Potassium Channel Kv1.1, Chain A"/>
    <property type="match status" value="1"/>
</dbReference>
<accession>A0ABD0XH64</accession>
<dbReference type="InterPro" id="IPR011333">
    <property type="entry name" value="SKP1/BTB/POZ_sf"/>
</dbReference>
<keyword evidence="1" id="KW-0880">Kelch repeat</keyword>
<dbReference type="InterPro" id="IPR011705">
    <property type="entry name" value="BACK"/>
</dbReference>
<dbReference type="PANTHER" id="PTHR24412:SF172">
    <property type="entry name" value="KELCH-LIKE PROTEIN 10"/>
    <property type="match status" value="1"/>
</dbReference>
<dbReference type="SUPFAM" id="SSF54695">
    <property type="entry name" value="POZ domain"/>
    <property type="match status" value="1"/>
</dbReference>
<evidence type="ECO:0000259" key="3">
    <source>
        <dbReference type="SMART" id="SM00875"/>
    </source>
</evidence>
<feature type="domain" description="BACK" evidence="3">
    <location>
        <begin position="52"/>
        <end position="150"/>
    </location>
</feature>
<dbReference type="Pfam" id="PF00651">
    <property type="entry name" value="BTB"/>
    <property type="match status" value="1"/>
</dbReference>
<dbReference type="FunFam" id="1.25.40.420:FF:000001">
    <property type="entry name" value="Kelch-like family member 12"/>
    <property type="match status" value="1"/>
</dbReference>
<dbReference type="InterPro" id="IPR000210">
    <property type="entry name" value="BTB/POZ_dom"/>
</dbReference>
<proteinExistence type="predicted"/>
<keyword evidence="5" id="KW-1185">Reference proteome</keyword>
<dbReference type="CDD" id="cd18450">
    <property type="entry name" value="BACK_KLHL10"/>
    <property type="match status" value="1"/>
</dbReference>
<evidence type="ECO:0000313" key="4">
    <source>
        <dbReference type="EMBL" id="KAL1007222.1"/>
    </source>
</evidence>
<dbReference type="Proteomes" id="UP001557470">
    <property type="component" value="Unassembled WGS sequence"/>
</dbReference>
<dbReference type="SMART" id="SM00875">
    <property type="entry name" value="BACK"/>
    <property type="match status" value="1"/>
</dbReference>
<dbReference type="Pfam" id="PF07707">
    <property type="entry name" value="BACK"/>
    <property type="match status" value="1"/>
</dbReference>
<sequence length="150" mass="17358">MRLIIDYAYTRSVPVTEENMEELLVVADQFCVLGIVRACCDFLGDQICLENCVGICKFADIYFCPDLQRQAFLFILHIFKEMVASSEEFVELSLKQLCEIIEKDDLNVKLEDTVFEAILTWINHSLQDRKAHIPLLLSKVRLALMPTDYF</sequence>
<dbReference type="PANTHER" id="PTHR24412">
    <property type="entry name" value="KELCH PROTEIN"/>
    <property type="match status" value="1"/>
</dbReference>
<protein>
    <recommendedName>
        <fullName evidence="3">BACK domain-containing protein</fullName>
    </recommendedName>
</protein>
<keyword evidence="2" id="KW-0677">Repeat</keyword>